<feature type="region of interest" description="Disordered" evidence="5">
    <location>
        <begin position="566"/>
        <end position="618"/>
    </location>
</feature>
<dbReference type="GO" id="GO:0008270">
    <property type="term" value="F:zinc ion binding"/>
    <property type="evidence" value="ECO:0007669"/>
    <property type="project" value="UniProtKB-KW"/>
</dbReference>
<evidence type="ECO:0000313" key="8">
    <source>
        <dbReference type="Proteomes" id="UP000006701"/>
    </source>
</evidence>
<reference evidence="7 8" key="1">
    <citation type="journal article" date="2008" name="PLoS Genet.">
        <title>Genomic islands in the pathogenic filamentous fungus Aspergillus fumigatus.</title>
        <authorList>
            <person name="Fedorova N.D."/>
            <person name="Khaldi N."/>
            <person name="Joardar V.S."/>
            <person name="Maiti R."/>
            <person name="Amedeo P."/>
            <person name="Anderson M.J."/>
            <person name="Crabtree J."/>
            <person name="Silva J.C."/>
            <person name="Badger J.H."/>
            <person name="Albarraq A."/>
            <person name="Angiuoli S."/>
            <person name="Bussey H."/>
            <person name="Bowyer P."/>
            <person name="Cotty P.J."/>
            <person name="Dyer P.S."/>
            <person name="Egan A."/>
            <person name="Galens K."/>
            <person name="Fraser-Liggett C.M."/>
            <person name="Haas B.J."/>
            <person name="Inman J.M."/>
            <person name="Kent R."/>
            <person name="Lemieux S."/>
            <person name="Malavazi I."/>
            <person name="Orvis J."/>
            <person name="Roemer T."/>
            <person name="Ronning C.M."/>
            <person name="Sundaram J.P."/>
            <person name="Sutton G."/>
            <person name="Turner G."/>
            <person name="Venter J.C."/>
            <person name="White O.R."/>
            <person name="Whitty B.R."/>
            <person name="Youngman P."/>
            <person name="Wolfe K.H."/>
            <person name="Goldman G.H."/>
            <person name="Wortman J.R."/>
            <person name="Jiang B."/>
            <person name="Denning D.W."/>
            <person name="Nierman W.C."/>
        </authorList>
    </citation>
    <scope>NUCLEOTIDE SEQUENCE [LARGE SCALE GENOMIC DNA]</scope>
    <source>
        <strain evidence="8">ATCC 1007 / CBS 513.65 / DSM 816 / NCTC 3887 / NRRL 1</strain>
    </source>
</reference>
<feature type="compositionally biased region" description="Low complexity" evidence="5">
    <location>
        <begin position="105"/>
        <end position="114"/>
    </location>
</feature>
<organism evidence="7 8">
    <name type="scientific">Aspergillus clavatus (strain ATCC 1007 / CBS 513.65 / DSM 816 / NCTC 3887 / NRRL 1 / QM 1276 / 107)</name>
    <dbReference type="NCBI Taxonomy" id="344612"/>
    <lineage>
        <taxon>Eukaryota</taxon>
        <taxon>Fungi</taxon>
        <taxon>Dikarya</taxon>
        <taxon>Ascomycota</taxon>
        <taxon>Pezizomycotina</taxon>
        <taxon>Eurotiomycetes</taxon>
        <taxon>Eurotiomycetidae</taxon>
        <taxon>Eurotiales</taxon>
        <taxon>Aspergillaceae</taxon>
        <taxon>Aspergillus</taxon>
        <taxon>Aspergillus subgen. Fumigati</taxon>
    </lineage>
</organism>
<accession>A1CEX1</accession>
<dbReference type="GeneID" id="4704948"/>
<proteinExistence type="predicted"/>
<feature type="compositionally biased region" description="Low complexity" evidence="5">
    <location>
        <begin position="201"/>
        <end position="212"/>
    </location>
</feature>
<evidence type="ECO:0000256" key="4">
    <source>
        <dbReference type="PROSITE-ProRule" id="PRU00452"/>
    </source>
</evidence>
<keyword evidence="3" id="KW-0862">Zinc</keyword>
<dbReference type="AlphaFoldDB" id="A1CEX1"/>
<dbReference type="STRING" id="344612.A1CEX1"/>
<evidence type="ECO:0000259" key="6">
    <source>
        <dbReference type="PROSITE" id="PS51044"/>
    </source>
</evidence>
<feature type="domain" description="SP-RING-type" evidence="6">
    <location>
        <begin position="1041"/>
        <end position="1131"/>
    </location>
</feature>
<dbReference type="PROSITE" id="PS51044">
    <property type="entry name" value="ZF_SP_RING"/>
    <property type="match status" value="1"/>
</dbReference>
<protein>
    <submittedName>
        <fullName evidence="7">MIZ zinc finger domain protein</fullName>
    </submittedName>
</protein>
<feature type="compositionally biased region" description="Low complexity" evidence="5">
    <location>
        <begin position="776"/>
        <end position="801"/>
    </location>
</feature>
<dbReference type="eggNOG" id="KOG2169">
    <property type="taxonomic scope" value="Eukaryota"/>
</dbReference>
<feature type="region of interest" description="Disordered" evidence="5">
    <location>
        <begin position="66"/>
        <end position="123"/>
    </location>
</feature>
<dbReference type="InterPro" id="IPR018527">
    <property type="entry name" value="Rubredoxin_Fe_BS"/>
</dbReference>
<dbReference type="VEuPathDB" id="FungiDB:ACLA_091180"/>
<dbReference type="GO" id="GO:0016925">
    <property type="term" value="P:protein sumoylation"/>
    <property type="evidence" value="ECO:0007669"/>
    <property type="project" value="TreeGrafter"/>
</dbReference>
<gene>
    <name evidence="7" type="ORF">ACLA_091180</name>
</gene>
<evidence type="ECO:0000256" key="2">
    <source>
        <dbReference type="ARBA" id="ARBA00022771"/>
    </source>
</evidence>
<dbReference type="OMA" id="DNWRCPI"/>
<feature type="region of interest" description="Disordered" evidence="5">
    <location>
        <begin position="196"/>
        <end position="251"/>
    </location>
</feature>
<dbReference type="EMBL" id="DS027052">
    <property type="protein sequence ID" value="EAW11420.1"/>
    <property type="molecule type" value="Genomic_DNA"/>
</dbReference>
<feature type="compositionally biased region" description="Low complexity" evidence="5">
    <location>
        <begin position="66"/>
        <end position="92"/>
    </location>
</feature>
<feature type="compositionally biased region" description="Polar residues" evidence="5">
    <location>
        <begin position="11"/>
        <end position="21"/>
    </location>
</feature>
<dbReference type="Pfam" id="PF02891">
    <property type="entry name" value="zf-MIZ"/>
    <property type="match status" value="1"/>
</dbReference>
<feature type="compositionally biased region" description="Basic and acidic residues" evidence="5">
    <location>
        <begin position="1154"/>
        <end position="1163"/>
    </location>
</feature>
<dbReference type="GO" id="GO:0061665">
    <property type="term" value="F:SUMO ligase activity"/>
    <property type="evidence" value="ECO:0007669"/>
    <property type="project" value="TreeGrafter"/>
</dbReference>
<dbReference type="HOGENOM" id="CLU_008180_0_0_1"/>
<dbReference type="InterPro" id="IPR013083">
    <property type="entry name" value="Znf_RING/FYVE/PHD"/>
</dbReference>
<evidence type="ECO:0000313" key="7">
    <source>
        <dbReference type="EMBL" id="EAW11420.1"/>
    </source>
</evidence>
<dbReference type="PROSITE" id="PS00202">
    <property type="entry name" value="RUBREDOXIN"/>
    <property type="match status" value="1"/>
</dbReference>
<feature type="compositionally biased region" description="Basic residues" evidence="5">
    <location>
        <begin position="1"/>
        <end position="10"/>
    </location>
</feature>
<feature type="compositionally biased region" description="Low complexity" evidence="5">
    <location>
        <begin position="726"/>
        <end position="737"/>
    </location>
</feature>
<evidence type="ECO:0000256" key="3">
    <source>
        <dbReference type="ARBA" id="ARBA00022833"/>
    </source>
</evidence>
<name>A1CEX1_ASPCL</name>
<dbReference type="OrthoDB" id="27975at2759"/>
<keyword evidence="2 4" id="KW-0863">Zinc-finger</keyword>
<keyword evidence="8" id="KW-1185">Reference proteome</keyword>
<dbReference type="PANTHER" id="PTHR10782:SF4">
    <property type="entry name" value="TONALLI, ISOFORM E"/>
    <property type="match status" value="1"/>
</dbReference>
<feature type="compositionally biased region" description="Low complexity" evidence="5">
    <location>
        <begin position="316"/>
        <end position="335"/>
    </location>
</feature>
<dbReference type="RefSeq" id="XP_001272846.1">
    <property type="nucleotide sequence ID" value="XM_001272845.1"/>
</dbReference>
<evidence type="ECO:0000256" key="5">
    <source>
        <dbReference type="SAM" id="MobiDB-lite"/>
    </source>
</evidence>
<feature type="compositionally biased region" description="Polar residues" evidence="5">
    <location>
        <begin position="709"/>
        <end position="725"/>
    </location>
</feature>
<dbReference type="InterPro" id="IPR004181">
    <property type="entry name" value="Znf_MIZ"/>
</dbReference>
<feature type="region of interest" description="Disordered" evidence="5">
    <location>
        <begin position="1"/>
        <end position="21"/>
    </location>
</feature>
<feature type="compositionally biased region" description="Pro residues" evidence="5">
    <location>
        <begin position="738"/>
        <end position="748"/>
    </location>
</feature>
<feature type="region of interest" description="Disordered" evidence="5">
    <location>
        <begin position="660"/>
        <end position="822"/>
    </location>
</feature>
<evidence type="ECO:0000256" key="1">
    <source>
        <dbReference type="ARBA" id="ARBA00022723"/>
    </source>
</evidence>
<feature type="region of interest" description="Disordered" evidence="5">
    <location>
        <begin position="1154"/>
        <end position="1212"/>
    </location>
</feature>
<dbReference type="PANTHER" id="PTHR10782">
    <property type="entry name" value="ZINC FINGER MIZ DOMAIN-CONTAINING PROTEIN"/>
    <property type="match status" value="1"/>
</dbReference>
<feature type="region of interest" description="Disordered" evidence="5">
    <location>
        <begin position="266"/>
        <end position="335"/>
    </location>
</feature>
<sequence length="1212" mass="131911">MSPSIRRNRSHLPNNQRSELEWSNSNSTANLFLGGVAVRRSWMLDASSQSSSSSAPAPVAVAATTVTTHHNSPPSSSPVTSAPTSASAAAVVDESGGRPQGMQNFPSPSVSVFSRVQQDRTEKNNNVAATLASTAPAATATTTAALTSTPVWMSPVTPGDNAHQLPSPSFNSLLPPVTSAASPTIASGFIPPNRGSIAAFDASQPSQASSLPSPDPSTGSHPSPASIGDRNDARLSQSILPSPPPAPGPMQIQTELQSNVFQVRGTMPVSASPPASSRGRKTAAPALAQGGQRPQVNATYPQAPVHANSGQPTFQVATAPSPVAPGSVSASPASPPTSTSFFDQAFWTQSQMTLRAFVMGTHGTMMLSETVEQPRIRLLRDACNSQDLLYLILHQIYCLHTFAPSEFARLPHLTRQHSAGFDVLKQLLVDNHRLSGDFLRWSVYFPRPLGVMLQTPEFSKALHQIANCLVLLSERWAAYDRHVRERAYPPLIDELVMQFGLTSTVLLSIVYLAMSRRIYGTQNEERLRGLFEKNKQNYFRRFTTRVTLEQMNRENEYLIRAYKSLSRPQTSPTGQHAPPTAGGQAATQPFHSHSRQHSFSSTNNRTASIAGRSPQMRPSQVALLTSGVPPQSPASALLSRFPLTNASGGESQIPYPGLRRSGIPYSQLPSQMGGVPAPRTTAPLSAPPVLNNHPASHRPLSPRPDLQQPDYNSPHQVATSQSLGISPSSPAVFSAPAAYPPPVPPVPSQQPVHQNLPEHHASTISARPPIQHPATQRQGQVQQPQQVRQTEQIQQVQQAPQPLQPPQSGPASNLLLPPAGSLPTNTARFHPLRVAVHQAHLRDPTIKWIPSQPASEKDSSLFQFSKSFVVPPTSLGKTESAFEWQFTLTKADLERLPQVHSRGSAQRSERTLVAGSQLYRLRCIRISPSVNELTQHTWCATDSVWPSAMYIFVNGTELFVRRKFHNGKDIPLDITDHLREGLNTISLHFIRSAAECNDLVYALAVEVMDILGFTQVKKLARSLPASDSRERIQKRLSSTTADDELSIVSDYITVNLVDPFMARIFNIPARGSICEHFECFDFETYIVTRASKAGKTGLKENWKCPICGADARPQNLVIDGFLANIHEELQRTNRLDNARAINIRADGSWELKADGEDTSERGIKKTPNFPSLKRKRDGPVTSPLAQRPKTESVGRESLASRESATSRVIELD</sequence>
<dbReference type="GO" id="GO:0000785">
    <property type="term" value="C:chromatin"/>
    <property type="evidence" value="ECO:0007669"/>
    <property type="project" value="TreeGrafter"/>
</dbReference>
<dbReference type="Proteomes" id="UP000006701">
    <property type="component" value="Unassembled WGS sequence"/>
</dbReference>
<dbReference type="KEGG" id="act:ACLA_091180"/>
<dbReference type="Gene3D" id="3.30.40.10">
    <property type="entry name" value="Zinc/RING finger domain, C3HC4 (zinc finger)"/>
    <property type="match status" value="1"/>
</dbReference>
<keyword evidence="1" id="KW-0479">Metal-binding</keyword>